<keyword evidence="8" id="KW-1185">Reference proteome</keyword>
<evidence type="ECO:0000259" key="6">
    <source>
        <dbReference type="Pfam" id="PF06886"/>
    </source>
</evidence>
<gene>
    <name evidence="7" type="primary">Dvir\GJ16033</name>
    <name evidence="7" type="ORF">Dvir_GJ16033</name>
</gene>
<dbReference type="FunCoup" id="A0A0Q9WDJ6">
    <property type="interactions" value="11"/>
</dbReference>
<evidence type="ECO:0000256" key="3">
    <source>
        <dbReference type="ARBA" id="ARBA00022490"/>
    </source>
</evidence>
<feature type="region of interest" description="Disordered" evidence="5">
    <location>
        <begin position="181"/>
        <end position="204"/>
    </location>
</feature>
<evidence type="ECO:0000313" key="7">
    <source>
        <dbReference type="EMBL" id="KRF82680.1"/>
    </source>
</evidence>
<dbReference type="EMBL" id="CH940655">
    <property type="protein sequence ID" value="KRF82680.1"/>
    <property type="molecule type" value="Genomic_DNA"/>
</dbReference>
<evidence type="ECO:0000256" key="2">
    <source>
        <dbReference type="ARBA" id="ARBA00005885"/>
    </source>
</evidence>
<protein>
    <submittedName>
        <fullName evidence="7">Uncharacterized protein, isoform E</fullName>
    </submittedName>
</protein>
<feature type="compositionally biased region" description="Basic and acidic residues" evidence="5">
    <location>
        <begin position="369"/>
        <end position="412"/>
    </location>
</feature>
<feature type="compositionally biased region" description="Basic and acidic residues" evidence="5">
    <location>
        <begin position="323"/>
        <end position="333"/>
    </location>
</feature>
<dbReference type="GO" id="GO:0005856">
    <property type="term" value="C:cytoskeleton"/>
    <property type="evidence" value="ECO:0007669"/>
    <property type="project" value="UniProtKB-SubCell"/>
</dbReference>
<feature type="region of interest" description="Disordered" evidence="5">
    <location>
        <begin position="369"/>
        <end position="418"/>
    </location>
</feature>
<dbReference type="AlphaFoldDB" id="A0A0Q9WDJ6"/>
<evidence type="ECO:0000256" key="5">
    <source>
        <dbReference type="SAM" id="MobiDB-lite"/>
    </source>
</evidence>
<keyword evidence="3" id="KW-0963">Cytoplasm</keyword>
<dbReference type="Pfam" id="PF06886">
    <property type="entry name" value="TPX2"/>
    <property type="match status" value="1"/>
</dbReference>
<feature type="region of interest" description="Disordered" evidence="5">
    <location>
        <begin position="323"/>
        <end position="342"/>
    </location>
</feature>
<name>A0A0Q9WDJ6_DROVI</name>
<dbReference type="OrthoDB" id="1684416at2759"/>
<evidence type="ECO:0000313" key="8">
    <source>
        <dbReference type="Proteomes" id="UP000008792"/>
    </source>
</evidence>
<feature type="domain" description="TPX2 C-terminal" evidence="6">
    <location>
        <begin position="356"/>
        <end position="416"/>
    </location>
</feature>
<sequence length="418" mass="48721">MAYLNNSDNKKADFDWDEINVGDFNLDHSENFFENCAILAAAFSAPAPNNLGDAIDLSHKLDNLNNTSQLKASLDWNVGRADAYIMEHSETIYAASTANKENIRGPLNWNNEPAHEIKQEVKRELQFNDIKIQEPRACLQSVEMAGEQQEYAPLESEFQLQLNLTPVLPRMEEFHCKVELDDNDDGYQPRKLNPPEPSPVSVQSQSPCQLELQDTNSVKNEPLDYKVKLRLGWTPQAEKPGDGHAAAGAVKAPRAYECKEVYQAKREMALRQREEEERKAREFHSKPMPNFKALHKRLANTIVIHRITVPITPETVKHSYADMERRKRREQEAKMSQQQQENGEMMRRAMHEAKPFQLRADQRVRERREYNHVVQCHQEEKKKQVNHNQDEQRKQRELEETKELRRMMEFKARPNPFK</sequence>
<comment type="subcellular location">
    <subcellularLocation>
        <location evidence="1">Cytoplasm</location>
        <location evidence="1">Cytoskeleton</location>
    </subcellularLocation>
</comment>
<comment type="similarity">
    <text evidence="2">Belongs to the TPX2 family.</text>
</comment>
<dbReference type="InterPro" id="IPR027329">
    <property type="entry name" value="TPX2_C"/>
</dbReference>
<dbReference type="InParanoid" id="A0A0Q9WDJ6"/>
<dbReference type="STRING" id="7244.A0A0Q9WDJ6"/>
<dbReference type="Proteomes" id="UP000008792">
    <property type="component" value="Unassembled WGS sequence"/>
</dbReference>
<proteinExistence type="inferred from homology"/>
<evidence type="ECO:0000256" key="1">
    <source>
        <dbReference type="ARBA" id="ARBA00004245"/>
    </source>
</evidence>
<organism evidence="7 8">
    <name type="scientific">Drosophila virilis</name>
    <name type="common">Fruit fly</name>
    <dbReference type="NCBI Taxonomy" id="7244"/>
    <lineage>
        <taxon>Eukaryota</taxon>
        <taxon>Metazoa</taxon>
        <taxon>Ecdysozoa</taxon>
        <taxon>Arthropoda</taxon>
        <taxon>Hexapoda</taxon>
        <taxon>Insecta</taxon>
        <taxon>Pterygota</taxon>
        <taxon>Neoptera</taxon>
        <taxon>Endopterygota</taxon>
        <taxon>Diptera</taxon>
        <taxon>Brachycera</taxon>
        <taxon>Muscomorpha</taxon>
        <taxon>Ephydroidea</taxon>
        <taxon>Drosophilidae</taxon>
        <taxon>Drosophila</taxon>
    </lineage>
</organism>
<reference evidence="7 8" key="1">
    <citation type="journal article" date="2007" name="Nature">
        <title>Evolution of genes and genomes on the Drosophila phylogeny.</title>
        <authorList>
            <consortium name="Drosophila 12 Genomes Consortium"/>
            <person name="Clark A.G."/>
            <person name="Eisen M.B."/>
            <person name="Smith D.R."/>
            <person name="Bergman C.M."/>
            <person name="Oliver B."/>
            <person name="Markow T.A."/>
            <person name="Kaufman T.C."/>
            <person name="Kellis M."/>
            <person name="Gelbart W."/>
            <person name="Iyer V.N."/>
            <person name="Pollard D.A."/>
            <person name="Sackton T.B."/>
            <person name="Larracuente A.M."/>
            <person name="Singh N.D."/>
            <person name="Abad J.P."/>
            <person name="Abt D.N."/>
            <person name="Adryan B."/>
            <person name="Aguade M."/>
            <person name="Akashi H."/>
            <person name="Anderson W.W."/>
            <person name="Aquadro C.F."/>
            <person name="Ardell D.H."/>
            <person name="Arguello R."/>
            <person name="Artieri C.G."/>
            <person name="Barbash D.A."/>
            <person name="Barker D."/>
            <person name="Barsanti P."/>
            <person name="Batterham P."/>
            <person name="Batzoglou S."/>
            <person name="Begun D."/>
            <person name="Bhutkar A."/>
            <person name="Blanco E."/>
            <person name="Bosak S.A."/>
            <person name="Bradley R.K."/>
            <person name="Brand A.D."/>
            <person name="Brent M.R."/>
            <person name="Brooks A.N."/>
            <person name="Brown R.H."/>
            <person name="Butlin R.K."/>
            <person name="Caggese C."/>
            <person name="Calvi B.R."/>
            <person name="Bernardo de Carvalho A."/>
            <person name="Caspi A."/>
            <person name="Castrezana S."/>
            <person name="Celniker S.E."/>
            <person name="Chang J.L."/>
            <person name="Chapple C."/>
            <person name="Chatterji S."/>
            <person name="Chinwalla A."/>
            <person name="Civetta A."/>
            <person name="Clifton S.W."/>
            <person name="Comeron J.M."/>
            <person name="Costello J.C."/>
            <person name="Coyne J.A."/>
            <person name="Daub J."/>
            <person name="David R.G."/>
            <person name="Delcher A.L."/>
            <person name="Delehaunty K."/>
            <person name="Do C.B."/>
            <person name="Ebling H."/>
            <person name="Edwards K."/>
            <person name="Eickbush T."/>
            <person name="Evans J.D."/>
            <person name="Filipski A."/>
            <person name="Findeiss S."/>
            <person name="Freyhult E."/>
            <person name="Fulton L."/>
            <person name="Fulton R."/>
            <person name="Garcia A.C."/>
            <person name="Gardiner A."/>
            <person name="Garfield D.A."/>
            <person name="Garvin B.E."/>
            <person name="Gibson G."/>
            <person name="Gilbert D."/>
            <person name="Gnerre S."/>
            <person name="Godfrey J."/>
            <person name="Good R."/>
            <person name="Gotea V."/>
            <person name="Gravely B."/>
            <person name="Greenberg A.J."/>
            <person name="Griffiths-Jones S."/>
            <person name="Gross S."/>
            <person name="Guigo R."/>
            <person name="Gustafson E.A."/>
            <person name="Haerty W."/>
            <person name="Hahn M.W."/>
            <person name="Halligan D.L."/>
            <person name="Halpern A.L."/>
            <person name="Halter G.M."/>
            <person name="Han M.V."/>
            <person name="Heger A."/>
            <person name="Hillier L."/>
            <person name="Hinrichs A.S."/>
            <person name="Holmes I."/>
            <person name="Hoskins R.A."/>
            <person name="Hubisz M.J."/>
            <person name="Hultmark D."/>
            <person name="Huntley M.A."/>
            <person name="Jaffe D.B."/>
            <person name="Jagadeeshan S."/>
            <person name="Jeck W.R."/>
            <person name="Johnson J."/>
            <person name="Jones C.D."/>
            <person name="Jordan W.C."/>
            <person name="Karpen G.H."/>
            <person name="Kataoka E."/>
            <person name="Keightley P.D."/>
            <person name="Kheradpour P."/>
            <person name="Kirkness E.F."/>
            <person name="Koerich L.B."/>
            <person name="Kristiansen K."/>
            <person name="Kudrna D."/>
            <person name="Kulathinal R.J."/>
            <person name="Kumar S."/>
            <person name="Kwok R."/>
            <person name="Lander E."/>
            <person name="Langley C.H."/>
            <person name="Lapoint R."/>
            <person name="Lazzaro B.P."/>
            <person name="Lee S.J."/>
            <person name="Levesque L."/>
            <person name="Li R."/>
            <person name="Lin C.F."/>
            <person name="Lin M.F."/>
            <person name="Lindblad-Toh K."/>
            <person name="Llopart A."/>
            <person name="Long M."/>
            <person name="Low L."/>
            <person name="Lozovsky E."/>
            <person name="Lu J."/>
            <person name="Luo M."/>
            <person name="Machado C.A."/>
            <person name="Makalowski W."/>
            <person name="Marzo M."/>
            <person name="Matsuda M."/>
            <person name="Matzkin L."/>
            <person name="McAllister B."/>
            <person name="McBride C.S."/>
            <person name="McKernan B."/>
            <person name="McKernan K."/>
            <person name="Mendez-Lago M."/>
            <person name="Minx P."/>
            <person name="Mollenhauer M.U."/>
            <person name="Montooth K."/>
            <person name="Mount S.M."/>
            <person name="Mu X."/>
            <person name="Myers E."/>
            <person name="Negre B."/>
            <person name="Newfeld S."/>
            <person name="Nielsen R."/>
            <person name="Noor M.A."/>
            <person name="O'Grady P."/>
            <person name="Pachter L."/>
            <person name="Papaceit M."/>
            <person name="Parisi M.J."/>
            <person name="Parisi M."/>
            <person name="Parts L."/>
            <person name="Pedersen J.S."/>
            <person name="Pesole G."/>
            <person name="Phillippy A.M."/>
            <person name="Ponting C.P."/>
            <person name="Pop M."/>
            <person name="Porcelli D."/>
            <person name="Powell J.R."/>
            <person name="Prohaska S."/>
            <person name="Pruitt K."/>
            <person name="Puig M."/>
            <person name="Quesneville H."/>
            <person name="Ram K.R."/>
            <person name="Rand D."/>
            <person name="Rasmussen M.D."/>
            <person name="Reed L.K."/>
            <person name="Reenan R."/>
            <person name="Reily A."/>
            <person name="Remington K.A."/>
            <person name="Rieger T.T."/>
            <person name="Ritchie M.G."/>
            <person name="Robin C."/>
            <person name="Rogers Y.H."/>
            <person name="Rohde C."/>
            <person name="Rozas J."/>
            <person name="Rubenfield M.J."/>
            <person name="Ruiz A."/>
            <person name="Russo S."/>
            <person name="Salzberg S.L."/>
            <person name="Sanchez-Gracia A."/>
            <person name="Saranga D.J."/>
            <person name="Sato H."/>
            <person name="Schaeffer S.W."/>
            <person name="Schatz M.C."/>
            <person name="Schlenke T."/>
            <person name="Schwartz R."/>
            <person name="Segarra C."/>
            <person name="Singh R.S."/>
            <person name="Sirot L."/>
            <person name="Sirota M."/>
            <person name="Sisneros N.B."/>
            <person name="Smith C.D."/>
            <person name="Smith T.F."/>
            <person name="Spieth J."/>
            <person name="Stage D.E."/>
            <person name="Stark A."/>
            <person name="Stephan W."/>
            <person name="Strausberg R.L."/>
            <person name="Strempel S."/>
            <person name="Sturgill D."/>
            <person name="Sutton G."/>
            <person name="Sutton G.G."/>
            <person name="Tao W."/>
            <person name="Teichmann S."/>
            <person name="Tobari Y.N."/>
            <person name="Tomimura Y."/>
            <person name="Tsolas J.M."/>
            <person name="Valente V.L."/>
            <person name="Venter E."/>
            <person name="Venter J.C."/>
            <person name="Vicario S."/>
            <person name="Vieira F.G."/>
            <person name="Vilella A.J."/>
            <person name="Villasante A."/>
            <person name="Walenz B."/>
            <person name="Wang J."/>
            <person name="Wasserman M."/>
            <person name="Watts T."/>
            <person name="Wilson D."/>
            <person name="Wilson R.K."/>
            <person name="Wing R.A."/>
            <person name="Wolfner M.F."/>
            <person name="Wong A."/>
            <person name="Wong G.K."/>
            <person name="Wu C.I."/>
            <person name="Wu G."/>
            <person name="Yamamoto D."/>
            <person name="Yang H.P."/>
            <person name="Yang S.P."/>
            <person name="Yorke J.A."/>
            <person name="Yoshida K."/>
            <person name="Zdobnov E."/>
            <person name="Zhang P."/>
            <person name="Zhang Y."/>
            <person name="Zimin A.V."/>
            <person name="Baldwin J."/>
            <person name="Abdouelleil A."/>
            <person name="Abdulkadir J."/>
            <person name="Abebe A."/>
            <person name="Abera B."/>
            <person name="Abreu J."/>
            <person name="Acer S.C."/>
            <person name="Aftuck L."/>
            <person name="Alexander A."/>
            <person name="An P."/>
            <person name="Anderson E."/>
            <person name="Anderson S."/>
            <person name="Arachi H."/>
            <person name="Azer M."/>
            <person name="Bachantsang P."/>
            <person name="Barry A."/>
            <person name="Bayul T."/>
            <person name="Berlin A."/>
            <person name="Bessette D."/>
            <person name="Bloom T."/>
            <person name="Blye J."/>
            <person name="Boguslavskiy L."/>
            <person name="Bonnet C."/>
            <person name="Boukhgalter B."/>
            <person name="Bourzgui I."/>
            <person name="Brown A."/>
            <person name="Cahill P."/>
            <person name="Channer S."/>
            <person name="Cheshatsang Y."/>
            <person name="Chuda L."/>
            <person name="Citroen M."/>
            <person name="Collymore A."/>
            <person name="Cooke P."/>
            <person name="Costello M."/>
            <person name="D'Aco K."/>
            <person name="Daza R."/>
            <person name="De Haan G."/>
            <person name="DeGray S."/>
            <person name="DeMaso C."/>
            <person name="Dhargay N."/>
            <person name="Dooley K."/>
            <person name="Dooley E."/>
            <person name="Doricent M."/>
            <person name="Dorje P."/>
            <person name="Dorjee K."/>
            <person name="Dupes A."/>
            <person name="Elong R."/>
            <person name="Falk J."/>
            <person name="Farina A."/>
            <person name="Faro S."/>
            <person name="Ferguson D."/>
            <person name="Fisher S."/>
            <person name="Foley C.D."/>
            <person name="Franke A."/>
            <person name="Friedrich D."/>
            <person name="Gadbois L."/>
            <person name="Gearin G."/>
            <person name="Gearin C.R."/>
            <person name="Giannoukos G."/>
            <person name="Goode T."/>
            <person name="Graham J."/>
            <person name="Grandbois E."/>
            <person name="Grewal S."/>
            <person name="Gyaltsen K."/>
            <person name="Hafez N."/>
            <person name="Hagos B."/>
            <person name="Hall J."/>
            <person name="Henson C."/>
            <person name="Hollinger A."/>
            <person name="Honan T."/>
            <person name="Huard M.D."/>
            <person name="Hughes L."/>
            <person name="Hurhula B."/>
            <person name="Husby M.E."/>
            <person name="Kamat A."/>
            <person name="Kanga B."/>
            <person name="Kashin S."/>
            <person name="Khazanovich D."/>
            <person name="Kisner P."/>
            <person name="Lance K."/>
            <person name="Lara M."/>
            <person name="Lee W."/>
            <person name="Lennon N."/>
            <person name="Letendre F."/>
            <person name="LeVine R."/>
            <person name="Lipovsky A."/>
            <person name="Liu X."/>
            <person name="Liu J."/>
            <person name="Liu S."/>
            <person name="Lokyitsang T."/>
            <person name="Lokyitsang Y."/>
            <person name="Lubonja R."/>
            <person name="Lui A."/>
            <person name="MacDonald P."/>
            <person name="Magnisalis V."/>
            <person name="Maru K."/>
            <person name="Matthews C."/>
            <person name="McCusker W."/>
            <person name="McDonough S."/>
            <person name="Mehta T."/>
            <person name="Meldrim J."/>
            <person name="Meneus L."/>
            <person name="Mihai O."/>
            <person name="Mihalev A."/>
            <person name="Mihova T."/>
            <person name="Mittelman R."/>
            <person name="Mlenga V."/>
            <person name="Montmayeur A."/>
            <person name="Mulrain L."/>
            <person name="Navidi A."/>
            <person name="Naylor J."/>
            <person name="Negash T."/>
            <person name="Nguyen T."/>
            <person name="Nguyen N."/>
            <person name="Nicol R."/>
            <person name="Norbu C."/>
            <person name="Norbu N."/>
            <person name="Novod N."/>
            <person name="O'Neill B."/>
            <person name="Osman S."/>
            <person name="Markiewicz E."/>
            <person name="Oyono O.L."/>
            <person name="Patti C."/>
            <person name="Phunkhang P."/>
            <person name="Pierre F."/>
            <person name="Priest M."/>
            <person name="Raghuraman S."/>
            <person name="Rege F."/>
            <person name="Reyes R."/>
            <person name="Rise C."/>
            <person name="Rogov P."/>
            <person name="Ross K."/>
            <person name="Ryan E."/>
            <person name="Settipalli S."/>
            <person name="Shea T."/>
            <person name="Sherpa N."/>
            <person name="Shi L."/>
            <person name="Shih D."/>
            <person name="Sparrow T."/>
            <person name="Spaulding J."/>
            <person name="Stalker J."/>
            <person name="Stange-Thomann N."/>
            <person name="Stavropoulos S."/>
            <person name="Stone C."/>
            <person name="Strader C."/>
            <person name="Tesfaye S."/>
            <person name="Thomson T."/>
            <person name="Thoulutsang Y."/>
            <person name="Thoulutsang D."/>
            <person name="Topham K."/>
            <person name="Topping I."/>
            <person name="Tsamla T."/>
            <person name="Vassiliev H."/>
            <person name="Vo A."/>
            <person name="Wangchuk T."/>
            <person name="Wangdi T."/>
            <person name="Weiand M."/>
            <person name="Wilkinson J."/>
            <person name="Wilson A."/>
            <person name="Yadav S."/>
            <person name="Young G."/>
            <person name="Yu Q."/>
            <person name="Zembek L."/>
            <person name="Zhong D."/>
            <person name="Zimmer A."/>
            <person name="Zwirko Z."/>
            <person name="Jaffe D.B."/>
            <person name="Alvarez P."/>
            <person name="Brockman W."/>
            <person name="Butler J."/>
            <person name="Chin C."/>
            <person name="Gnerre S."/>
            <person name="Grabherr M."/>
            <person name="Kleber M."/>
            <person name="Mauceli E."/>
            <person name="MacCallum I."/>
        </authorList>
    </citation>
    <scope>NUCLEOTIDE SEQUENCE [LARGE SCALE GENOMIC DNA]</scope>
    <source>
        <strain evidence="8">Tucson 15010-1051.87</strain>
    </source>
</reference>
<accession>A0A0Q9WDJ6</accession>
<keyword evidence="4" id="KW-0206">Cytoskeleton</keyword>
<evidence type="ECO:0000256" key="4">
    <source>
        <dbReference type="ARBA" id="ARBA00023212"/>
    </source>
</evidence>